<reference evidence="2" key="1">
    <citation type="journal article" date="2023" name="Insect Mol. Biol.">
        <title>Genome sequencing provides insights into the evolution of gene families encoding plant cell wall-degrading enzymes in longhorned beetles.</title>
        <authorList>
            <person name="Shin N.R."/>
            <person name="Okamura Y."/>
            <person name="Kirsch R."/>
            <person name="Pauchet Y."/>
        </authorList>
    </citation>
    <scope>NUCLEOTIDE SEQUENCE</scope>
    <source>
        <strain evidence="2">AMC_N1</strain>
    </source>
</reference>
<evidence type="ECO:0000313" key="2">
    <source>
        <dbReference type="EMBL" id="KAJ8940512.1"/>
    </source>
</evidence>
<comment type="caution">
    <text evidence="2">The sequence shown here is derived from an EMBL/GenBank/DDBJ whole genome shotgun (WGS) entry which is preliminary data.</text>
</comment>
<feature type="non-terminal residue" evidence="2">
    <location>
        <position position="193"/>
    </location>
</feature>
<protein>
    <recommendedName>
        <fullName evidence="4">C2H2-type domain-containing protein</fullName>
    </recommendedName>
</protein>
<gene>
    <name evidence="2" type="ORF">NQ318_009605</name>
</gene>
<feature type="region of interest" description="Disordered" evidence="1">
    <location>
        <begin position="49"/>
        <end position="86"/>
    </location>
</feature>
<proteinExistence type="predicted"/>
<dbReference type="Gene3D" id="3.30.160.60">
    <property type="entry name" value="Classic Zinc Finger"/>
    <property type="match status" value="1"/>
</dbReference>
<name>A0AAV8XPJ1_9CUCU</name>
<evidence type="ECO:0000256" key="1">
    <source>
        <dbReference type="SAM" id="MobiDB-lite"/>
    </source>
</evidence>
<evidence type="ECO:0000313" key="3">
    <source>
        <dbReference type="Proteomes" id="UP001162162"/>
    </source>
</evidence>
<accession>A0AAV8XPJ1</accession>
<dbReference type="SUPFAM" id="SSF57667">
    <property type="entry name" value="beta-beta-alpha zinc fingers"/>
    <property type="match status" value="1"/>
</dbReference>
<dbReference type="AlphaFoldDB" id="A0AAV8XPJ1"/>
<dbReference type="InterPro" id="IPR036236">
    <property type="entry name" value="Znf_C2H2_sf"/>
</dbReference>
<keyword evidence="3" id="KW-1185">Reference proteome</keyword>
<dbReference type="EMBL" id="JAPWTK010000424">
    <property type="protein sequence ID" value="KAJ8940512.1"/>
    <property type="molecule type" value="Genomic_DNA"/>
</dbReference>
<organism evidence="2 3">
    <name type="scientific">Aromia moschata</name>
    <dbReference type="NCBI Taxonomy" id="1265417"/>
    <lineage>
        <taxon>Eukaryota</taxon>
        <taxon>Metazoa</taxon>
        <taxon>Ecdysozoa</taxon>
        <taxon>Arthropoda</taxon>
        <taxon>Hexapoda</taxon>
        <taxon>Insecta</taxon>
        <taxon>Pterygota</taxon>
        <taxon>Neoptera</taxon>
        <taxon>Endopterygota</taxon>
        <taxon>Coleoptera</taxon>
        <taxon>Polyphaga</taxon>
        <taxon>Cucujiformia</taxon>
        <taxon>Chrysomeloidea</taxon>
        <taxon>Cerambycidae</taxon>
        <taxon>Cerambycinae</taxon>
        <taxon>Callichromatini</taxon>
        <taxon>Aromia</taxon>
    </lineage>
</organism>
<feature type="compositionally biased region" description="Polar residues" evidence="1">
    <location>
        <begin position="69"/>
        <end position="86"/>
    </location>
</feature>
<evidence type="ECO:0008006" key="4">
    <source>
        <dbReference type="Google" id="ProtNLM"/>
    </source>
</evidence>
<sequence length="193" mass="21835">MHPEPRYSNPTKDPFPVVQRGDKTFLVRIHGREKHISVDRLKPAYLINDQVDPQNRDPEDNPVIIPPTGRNSSSSPGARTNACSTRSSTHAIRQTCTLSGPVTKPGTLLSIWTVSLRQSIFTVHRFQTGLSRSILQQHMQIHTGKLCKCPQSGCVYTARKMSEIKEHYKIHSDVKNFVCDLCDYKGKTRQQLN</sequence>
<dbReference type="Proteomes" id="UP001162162">
    <property type="component" value="Unassembled WGS sequence"/>
</dbReference>